<evidence type="ECO:0000256" key="4">
    <source>
        <dbReference type="ARBA" id="ARBA00022833"/>
    </source>
</evidence>
<dbReference type="InterPro" id="IPR001765">
    <property type="entry name" value="Carbonic_anhydrase"/>
</dbReference>
<dbReference type="Pfam" id="PF00484">
    <property type="entry name" value="Pro_CA"/>
    <property type="match status" value="1"/>
</dbReference>
<keyword evidence="5 8" id="KW-0456">Lyase</keyword>
<dbReference type="EC" id="4.2.1.1" evidence="2 8"/>
<comment type="cofactor">
    <cofactor evidence="7">
        <name>Zn(2+)</name>
        <dbReference type="ChEBI" id="CHEBI:29105"/>
    </cofactor>
    <text evidence="7">Binds 1 zinc ion per subunit.</text>
</comment>
<dbReference type="PANTHER" id="PTHR11002:SF76">
    <property type="entry name" value="CARBONIC ANHYDRASE"/>
    <property type="match status" value="1"/>
</dbReference>
<feature type="binding site" evidence="7">
    <location>
        <position position="183"/>
    </location>
    <ligand>
        <name>Zn(2+)</name>
        <dbReference type="ChEBI" id="CHEBI:29105"/>
    </ligand>
</feature>
<keyword evidence="3 7" id="KW-0479">Metal-binding</keyword>
<dbReference type="EMBL" id="BDGG01000004">
    <property type="protein sequence ID" value="GAU97340.1"/>
    <property type="molecule type" value="Genomic_DNA"/>
</dbReference>
<feature type="region of interest" description="Disordered" evidence="9">
    <location>
        <begin position="1"/>
        <end position="40"/>
    </location>
</feature>
<dbReference type="OrthoDB" id="10020193at2759"/>
<evidence type="ECO:0000256" key="1">
    <source>
        <dbReference type="ARBA" id="ARBA00006217"/>
    </source>
</evidence>
<dbReference type="AlphaFoldDB" id="A0A1D1V8W4"/>
<gene>
    <name evidence="10" type="primary">RvY_08659-1</name>
    <name evidence="10" type="synonym">RvY_08659.1</name>
    <name evidence="10" type="ORF">RvY_08659</name>
</gene>
<proteinExistence type="inferred from homology"/>
<feature type="compositionally biased region" description="Polar residues" evidence="9">
    <location>
        <begin position="10"/>
        <end position="19"/>
    </location>
</feature>
<keyword evidence="4 7" id="KW-0862">Zinc</keyword>
<feature type="binding site" evidence="7">
    <location>
        <position position="180"/>
    </location>
    <ligand>
        <name>Zn(2+)</name>
        <dbReference type="ChEBI" id="CHEBI:29105"/>
    </ligand>
</feature>
<dbReference type="SUPFAM" id="SSF53056">
    <property type="entry name" value="beta-carbonic anhydrase, cab"/>
    <property type="match status" value="1"/>
</dbReference>
<dbReference type="SMART" id="SM00947">
    <property type="entry name" value="Pro_CA"/>
    <property type="match status" value="1"/>
</dbReference>
<evidence type="ECO:0000256" key="7">
    <source>
        <dbReference type="PIRSR" id="PIRSR601765-1"/>
    </source>
</evidence>
<keyword evidence="11" id="KW-1185">Reference proteome</keyword>
<evidence type="ECO:0000256" key="9">
    <source>
        <dbReference type="SAM" id="MobiDB-lite"/>
    </source>
</evidence>
<dbReference type="GO" id="GO:0004089">
    <property type="term" value="F:carbonate dehydratase activity"/>
    <property type="evidence" value="ECO:0007669"/>
    <property type="project" value="UniProtKB-UniRule"/>
</dbReference>
<evidence type="ECO:0000256" key="6">
    <source>
        <dbReference type="ARBA" id="ARBA00048348"/>
    </source>
</evidence>
<dbReference type="Proteomes" id="UP000186922">
    <property type="component" value="Unassembled WGS sequence"/>
</dbReference>
<protein>
    <recommendedName>
        <fullName evidence="2 8">Carbonic anhydrase</fullName>
        <ecNumber evidence="2 8">4.2.1.1</ecNumber>
    </recommendedName>
    <alternativeName>
        <fullName evidence="8">Carbonate dehydratase</fullName>
    </alternativeName>
</protein>
<comment type="caution">
    <text evidence="10">The sequence shown here is derived from an EMBL/GenBank/DDBJ whole genome shotgun (WGS) entry which is preliminary data.</text>
</comment>
<comment type="catalytic activity">
    <reaction evidence="6 8">
        <text>hydrogencarbonate + H(+) = CO2 + H2O</text>
        <dbReference type="Rhea" id="RHEA:10748"/>
        <dbReference type="ChEBI" id="CHEBI:15377"/>
        <dbReference type="ChEBI" id="CHEBI:15378"/>
        <dbReference type="ChEBI" id="CHEBI:16526"/>
        <dbReference type="ChEBI" id="CHEBI:17544"/>
        <dbReference type="EC" id="4.2.1.1"/>
    </reaction>
</comment>
<evidence type="ECO:0000313" key="11">
    <source>
        <dbReference type="Proteomes" id="UP000186922"/>
    </source>
</evidence>
<evidence type="ECO:0000313" key="10">
    <source>
        <dbReference type="EMBL" id="GAU97340.1"/>
    </source>
</evidence>
<dbReference type="InterPro" id="IPR036874">
    <property type="entry name" value="Carbonic_anhydrase_sf"/>
</dbReference>
<reference evidence="10 11" key="1">
    <citation type="journal article" date="2016" name="Nat. Commun.">
        <title>Extremotolerant tardigrade genome and improved radiotolerance of human cultured cells by tardigrade-unique protein.</title>
        <authorList>
            <person name="Hashimoto T."/>
            <person name="Horikawa D.D."/>
            <person name="Saito Y."/>
            <person name="Kuwahara H."/>
            <person name="Kozuka-Hata H."/>
            <person name="Shin-I T."/>
            <person name="Minakuchi Y."/>
            <person name="Ohishi K."/>
            <person name="Motoyama A."/>
            <person name="Aizu T."/>
            <person name="Enomoto A."/>
            <person name="Kondo K."/>
            <person name="Tanaka S."/>
            <person name="Hara Y."/>
            <person name="Koshikawa S."/>
            <person name="Sagara H."/>
            <person name="Miura T."/>
            <person name="Yokobori S."/>
            <person name="Miyagawa K."/>
            <person name="Suzuki Y."/>
            <person name="Kubo T."/>
            <person name="Oyama M."/>
            <person name="Kohara Y."/>
            <person name="Fujiyama A."/>
            <person name="Arakawa K."/>
            <person name="Katayama T."/>
            <person name="Toyoda A."/>
            <person name="Kunieda T."/>
        </authorList>
    </citation>
    <scope>NUCLEOTIDE SEQUENCE [LARGE SCALE GENOMIC DNA]</scope>
    <source>
        <strain evidence="10 11">YOKOZUNA-1</strain>
    </source>
</reference>
<feature type="binding site" evidence="7">
    <location>
        <position position="118"/>
    </location>
    <ligand>
        <name>Zn(2+)</name>
        <dbReference type="ChEBI" id="CHEBI:29105"/>
    </ligand>
</feature>
<dbReference type="Gene3D" id="3.40.1050.10">
    <property type="entry name" value="Carbonic anhydrase"/>
    <property type="match status" value="1"/>
</dbReference>
<evidence type="ECO:0000256" key="3">
    <source>
        <dbReference type="ARBA" id="ARBA00022723"/>
    </source>
</evidence>
<organism evidence="10 11">
    <name type="scientific">Ramazzottius varieornatus</name>
    <name type="common">Water bear</name>
    <name type="synonym">Tardigrade</name>
    <dbReference type="NCBI Taxonomy" id="947166"/>
    <lineage>
        <taxon>Eukaryota</taxon>
        <taxon>Metazoa</taxon>
        <taxon>Ecdysozoa</taxon>
        <taxon>Tardigrada</taxon>
        <taxon>Eutardigrada</taxon>
        <taxon>Parachela</taxon>
        <taxon>Hypsibioidea</taxon>
        <taxon>Ramazzottiidae</taxon>
        <taxon>Ramazzottius</taxon>
    </lineage>
</organism>
<evidence type="ECO:0000256" key="5">
    <source>
        <dbReference type="ARBA" id="ARBA00023239"/>
    </source>
</evidence>
<comment type="similarity">
    <text evidence="1 8">Belongs to the beta-class carbonic anhydrase family.</text>
</comment>
<sequence>MPCSCRSADLLSNGSSRAPSTDEDSLDSSPDSGEKRKTLERKESYNYCECVLEREESVAGPPGFQTRKVRDEKMVFGIDKVLSGIVKYHQTVRGGMLEQFKRVRDNPVPSVLMFTCMDSRMIPSRFTQSDVGEMFIVRNAGVLIPHYKYYGKEATITTEPGALELACVINTVQDIIVCGHSDCKAMNLLQSLKAENTPEDTDFAHSPLRSWLMRYGGDSWVQFEKMLQSKKNRLVFMEGNHAYEAVIDAKNEFNMADKFSQVSTLHQLENITSYPFMQRLVDSGLVRLHAMWFDIYTGSIFYFNKPHKTFIEITEKNWDEFLNEKDREALKKQQIFGLRNLVI</sequence>
<accession>A0A1D1V8W4</accession>
<feature type="binding site" evidence="7">
    <location>
        <position position="116"/>
    </location>
    <ligand>
        <name>Zn(2+)</name>
        <dbReference type="ChEBI" id="CHEBI:29105"/>
    </ligand>
</feature>
<evidence type="ECO:0000256" key="8">
    <source>
        <dbReference type="RuleBase" id="RU003956"/>
    </source>
</evidence>
<name>A0A1D1V8W4_RAMVA</name>
<evidence type="ECO:0000256" key="2">
    <source>
        <dbReference type="ARBA" id="ARBA00012925"/>
    </source>
</evidence>
<comment type="function">
    <text evidence="8">Reversible hydration of carbon dioxide.</text>
</comment>
<dbReference type="GO" id="GO:0008270">
    <property type="term" value="F:zinc ion binding"/>
    <property type="evidence" value="ECO:0007669"/>
    <property type="project" value="UniProtKB-UniRule"/>
</dbReference>
<dbReference type="STRING" id="947166.A0A1D1V8W4"/>
<dbReference type="PANTHER" id="PTHR11002">
    <property type="entry name" value="CARBONIC ANHYDRASE"/>
    <property type="match status" value="1"/>
</dbReference>